<evidence type="ECO:0000256" key="4">
    <source>
        <dbReference type="RuleBase" id="RU361117"/>
    </source>
</evidence>
<dbReference type="InterPro" id="IPR036412">
    <property type="entry name" value="HAD-like_sf"/>
</dbReference>
<evidence type="ECO:0000313" key="6">
    <source>
        <dbReference type="Proteomes" id="UP000807850"/>
    </source>
</evidence>
<evidence type="ECO:0000256" key="3">
    <source>
        <dbReference type="ARBA" id="ARBA00022801"/>
    </source>
</evidence>
<dbReference type="NCBIfam" id="TIGR00685">
    <property type="entry name" value="T6PP"/>
    <property type="match status" value="1"/>
</dbReference>
<dbReference type="GO" id="GO:0005992">
    <property type="term" value="P:trehalose biosynthetic process"/>
    <property type="evidence" value="ECO:0007669"/>
    <property type="project" value="InterPro"/>
</dbReference>
<dbReference type="PANTHER" id="PTHR43768">
    <property type="entry name" value="TREHALOSE 6-PHOSPHATE PHOSPHATASE"/>
    <property type="match status" value="1"/>
</dbReference>
<proteinExistence type="inferred from homology"/>
<comment type="caution">
    <text evidence="5">The sequence shown here is derived from an EMBL/GenBank/DDBJ whole genome shotgun (WGS) entry which is preliminary data.</text>
</comment>
<dbReference type="AlphaFoldDB" id="A0A9D6L6D6"/>
<dbReference type="GO" id="GO:0004805">
    <property type="term" value="F:trehalose-phosphatase activity"/>
    <property type="evidence" value="ECO:0007669"/>
    <property type="project" value="UniProtKB-EC"/>
</dbReference>
<gene>
    <name evidence="5" type="primary">otsB</name>
    <name evidence="5" type="ORF">HY076_05060</name>
</gene>
<sequence>MPRLKPLWLHLDDVASRSRRSDQLFITCDFDGTVVAIAEHPGEARLSARTRELIGRLAATDGVHLAVISGRSLDDLEEATGGGRMFLGGAAGLETRDEEGRRQTHVPPDYHMPEALRASLEVWCQRFPGSWVEDKRAAYSLHYRAVAPALQPAFGAGVRRRVRPFREQVQLVHGKRVFEIMPAVAWEKSAAVRMWLDARKGDGLLFYFGDDTNDEPVYSTVRERGGIAVAVGRTVSAAEYVLPSPAEVVWFLEWLEREWTQPAVSSEASERTKVQA</sequence>
<evidence type="ECO:0000313" key="5">
    <source>
        <dbReference type="EMBL" id="MBI3539621.1"/>
    </source>
</evidence>
<dbReference type="InterPro" id="IPR003337">
    <property type="entry name" value="Trehalose_PPase"/>
</dbReference>
<dbReference type="NCBIfam" id="TIGR01484">
    <property type="entry name" value="HAD-SF-IIB"/>
    <property type="match status" value="1"/>
</dbReference>
<dbReference type="Gene3D" id="3.40.50.1000">
    <property type="entry name" value="HAD superfamily/HAD-like"/>
    <property type="match status" value="1"/>
</dbReference>
<comment type="similarity">
    <text evidence="2 4">Belongs to the trehalose phosphatase family.</text>
</comment>
<dbReference type="Gene3D" id="3.30.70.1020">
    <property type="entry name" value="Trehalose-6-phosphate phosphatase related protein, domain 2"/>
    <property type="match status" value="1"/>
</dbReference>
<dbReference type="InterPro" id="IPR044651">
    <property type="entry name" value="OTSB-like"/>
</dbReference>
<protein>
    <recommendedName>
        <fullName evidence="4">Trehalose 6-phosphate phosphatase</fullName>
        <ecNumber evidence="4">3.1.3.12</ecNumber>
    </recommendedName>
</protein>
<comment type="pathway">
    <text evidence="1 4">Glycan biosynthesis; trehalose biosynthesis.</text>
</comment>
<dbReference type="GO" id="GO:0046872">
    <property type="term" value="F:metal ion binding"/>
    <property type="evidence" value="ECO:0007669"/>
    <property type="project" value="UniProtKB-KW"/>
</dbReference>
<dbReference type="EC" id="3.1.3.12" evidence="4"/>
<keyword evidence="4" id="KW-0479">Metal-binding</keyword>
<dbReference type="InterPro" id="IPR023214">
    <property type="entry name" value="HAD_sf"/>
</dbReference>
<dbReference type="SUPFAM" id="SSF56784">
    <property type="entry name" value="HAD-like"/>
    <property type="match status" value="1"/>
</dbReference>
<comment type="function">
    <text evidence="4">Removes the phosphate from trehalose 6-phosphate to produce free trehalose.</text>
</comment>
<evidence type="ECO:0000256" key="1">
    <source>
        <dbReference type="ARBA" id="ARBA00005199"/>
    </source>
</evidence>
<dbReference type="PANTHER" id="PTHR43768:SF3">
    <property type="entry name" value="TREHALOSE 6-PHOSPHATE PHOSPHATASE"/>
    <property type="match status" value="1"/>
</dbReference>
<dbReference type="Proteomes" id="UP000807850">
    <property type="component" value="Unassembled WGS sequence"/>
</dbReference>
<evidence type="ECO:0000256" key="2">
    <source>
        <dbReference type="ARBA" id="ARBA00008770"/>
    </source>
</evidence>
<dbReference type="Pfam" id="PF02358">
    <property type="entry name" value="Trehalose_PPase"/>
    <property type="match status" value="1"/>
</dbReference>
<comment type="catalytic activity">
    <reaction evidence="4">
        <text>alpha,alpha-trehalose 6-phosphate + H2O = alpha,alpha-trehalose + phosphate</text>
        <dbReference type="Rhea" id="RHEA:23420"/>
        <dbReference type="ChEBI" id="CHEBI:15377"/>
        <dbReference type="ChEBI" id="CHEBI:16551"/>
        <dbReference type="ChEBI" id="CHEBI:43474"/>
        <dbReference type="ChEBI" id="CHEBI:58429"/>
        <dbReference type="EC" id="3.1.3.12"/>
    </reaction>
</comment>
<keyword evidence="4" id="KW-0460">Magnesium</keyword>
<keyword evidence="3 4" id="KW-0378">Hydrolase</keyword>
<organism evidence="5 6">
    <name type="scientific">Eiseniibacteriota bacterium</name>
    <dbReference type="NCBI Taxonomy" id="2212470"/>
    <lineage>
        <taxon>Bacteria</taxon>
        <taxon>Candidatus Eiseniibacteriota</taxon>
    </lineage>
</organism>
<name>A0A9D6L6D6_UNCEI</name>
<comment type="cofactor">
    <cofactor evidence="4">
        <name>Mg(2+)</name>
        <dbReference type="ChEBI" id="CHEBI:18420"/>
    </cofactor>
</comment>
<dbReference type="PROSITE" id="PS01228">
    <property type="entry name" value="COF_1"/>
    <property type="match status" value="1"/>
</dbReference>
<dbReference type="EMBL" id="JACQAY010000157">
    <property type="protein sequence ID" value="MBI3539621.1"/>
    <property type="molecule type" value="Genomic_DNA"/>
</dbReference>
<dbReference type="InterPro" id="IPR006379">
    <property type="entry name" value="HAD-SF_hydro_IIB"/>
</dbReference>
<reference evidence="5" key="1">
    <citation type="submission" date="2020-07" db="EMBL/GenBank/DDBJ databases">
        <title>Huge and variable diversity of episymbiotic CPR bacteria and DPANN archaea in groundwater ecosystems.</title>
        <authorList>
            <person name="He C.Y."/>
            <person name="Keren R."/>
            <person name="Whittaker M."/>
            <person name="Farag I.F."/>
            <person name="Doudna J."/>
            <person name="Cate J.H.D."/>
            <person name="Banfield J.F."/>
        </authorList>
    </citation>
    <scope>NUCLEOTIDE SEQUENCE</scope>
    <source>
        <strain evidence="5">NC_groundwater_928_Pr1_S-0.2um_72_17</strain>
    </source>
</reference>
<accession>A0A9D6L6D6</accession>